<evidence type="ECO:0000313" key="2">
    <source>
        <dbReference type="EMBL" id="KAF7801770.1"/>
    </source>
</evidence>
<proteinExistence type="predicted"/>
<dbReference type="EMBL" id="JAAIUW010000013">
    <property type="protein sequence ID" value="KAF7801770.1"/>
    <property type="molecule type" value="Genomic_DNA"/>
</dbReference>
<feature type="compositionally biased region" description="Basic and acidic residues" evidence="1">
    <location>
        <begin position="7"/>
        <end position="22"/>
    </location>
</feature>
<organism evidence="2 3">
    <name type="scientific">Senna tora</name>
    <dbReference type="NCBI Taxonomy" id="362788"/>
    <lineage>
        <taxon>Eukaryota</taxon>
        <taxon>Viridiplantae</taxon>
        <taxon>Streptophyta</taxon>
        <taxon>Embryophyta</taxon>
        <taxon>Tracheophyta</taxon>
        <taxon>Spermatophyta</taxon>
        <taxon>Magnoliopsida</taxon>
        <taxon>eudicotyledons</taxon>
        <taxon>Gunneridae</taxon>
        <taxon>Pentapetalae</taxon>
        <taxon>rosids</taxon>
        <taxon>fabids</taxon>
        <taxon>Fabales</taxon>
        <taxon>Fabaceae</taxon>
        <taxon>Caesalpinioideae</taxon>
        <taxon>Cassia clade</taxon>
        <taxon>Senna</taxon>
    </lineage>
</organism>
<protein>
    <submittedName>
        <fullName evidence="2">Uncharacterized protein</fullName>
    </submittedName>
</protein>
<dbReference type="AlphaFoldDB" id="A0A834VYT5"/>
<feature type="region of interest" description="Disordered" evidence="1">
    <location>
        <begin position="1"/>
        <end position="29"/>
    </location>
</feature>
<reference evidence="2" key="1">
    <citation type="submission" date="2020-09" db="EMBL/GenBank/DDBJ databases">
        <title>Genome-Enabled Discovery of Anthraquinone Biosynthesis in Senna tora.</title>
        <authorList>
            <person name="Kang S.-H."/>
            <person name="Pandey R.P."/>
            <person name="Lee C.-M."/>
            <person name="Sim J.-S."/>
            <person name="Jeong J.-T."/>
            <person name="Choi B.-S."/>
            <person name="Jung M."/>
            <person name="Ginzburg D."/>
            <person name="Zhao K."/>
            <person name="Won S.Y."/>
            <person name="Oh T.-J."/>
            <person name="Yu Y."/>
            <person name="Kim N.-H."/>
            <person name="Lee O.R."/>
            <person name="Lee T.-H."/>
            <person name="Bashyal P."/>
            <person name="Kim T.-S."/>
            <person name="Lee W.-H."/>
            <person name="Kawkins C."/>
            <person name="Kim C.-K."/>
            <person name="Kim J.S."/>
            <person name="Ahn B.O."/>
            <person name="Rhee S.Y."/>
            <person name="Sohng J.K."/>
        </authorList>
    </citation>
    <scope>NUCLEOTIDE SEQUENCE</scope>
    <source>
        <tissue evidence="2">Leaf</tissue>
    </source>
</reference>
<sequence length="29" mass="3518">MEGEMMMVRRDQRKEKMGERDGVMMVEVE</sequence>
<dbReference type="Proteomes" id="UP000634136">
    <property type="component" value="Unassembled WGS sequence"/>
</dbReference>
<evidence type="ECO:0000313" key="3">
    <source>
        <dbReference type="Proteomes" id="UP000634136"/>
    </source>
</evidence>
<name>A0A834VYT5_9FABA</name>
<keyword evidence="3" id="KW-1185">Reference proteome</keyword>
<gene>
    <name evidence="2" type="ORF">G2W53_040881</name>
</gene>
<evidence type="ECO:0000256" key="1">
    <source>
        <dbReference type="SAM" id="MobiDB-lite"/>
    </source>
</evidence>
<accession>A0A834VYT5</accession>
<comment type="caution">
    <text evidence="2">The sequence shown here is derived from an EMBL/GenBank/DDBJ whole genome shotgun (WGS) entry which is preliminary data.</text>
</comment>